<dbReference type="Proteomes" id="UP000267798">
    <property type="component" value="Unassembled WGS sequence"/>
</dbReference>
<name>A0A3A6PLB5_9BACL</name>
<evidence type="ECO:0000313" key="2">
    <source>
        <dbReference type="EMBL" id="RJX40118.1"/>
    </source>
</evidence>
<feature type="signal peptide" evidence="1">
    <location>
        <begin position="1"/>
        <end position="27"/>
    </location>
</feature>
<evidence type="ECO:0000313" key="3">
    <source>
        <dbReference type="Proteomes" id="UP000267798"/>
    </source>
</evidence>
<keyword evidence="3" id="KW-1185">Reference proteome</keyword>
<dbReference type="AlphaFoldDB" id="A0A3A6PLB5"/>
<accession>A0A3A6PLB5</accession>
<dbReference type="RefSeq" id="WP_120110109.1">
    <property type="nucleotide sequence ID" value="NZ_QXQB01000002.1"/>
</dbReference>
<keyword evidence="1" id="KW-0732">Signal</keyword>
<sequence length="273" mass="29865">MLRIPFMLRVCCLILALSLAGSAAVRAAPFEFSASAKKSFDQIVNNASASAATQLKKNYGELQSLQKQDVGMDTKISALRYKNQENDTLIRKRIKDIDKSKIASLEGDAAKAKQRYQPLFDLYNTQRSQLSLAKAAKNKELTSIMNTKVEVSKIAVQAAKKDISAKEAAVKKAKADATAKTKAVRGILDANKATESRIKAAKSAASHTKKLFAAESKVLLQTVRSGDAYGTSSSLSRMLVHIRQILIYKANMHYYETQIASVIAKAEAKLKSY</sequence>
<proteinExistence type="predicted"/>
<gene>
    <name evidence="2" type="ORF">D3P09_12175</name>
</gene>
<dbReference type="EMBL" id="QXQB01000002">
    <property type="protein sequence ID" value="RJX40118.1"/>
    <property type="molecule type" value="Genomic_DNA"/>
</dbReference>
<feature type="chain" id="PRO_5017259905" evidence="1">
    <location>
        <begin position="28"/>
        <end position="273"/>
    </location>
</feature>
<reference evidence="2 3" key="1">
    <citation type="submission" date="2018-09" db="EMBL/GenBank/DDBJ databases">
        <title>Paenibacillus aracenensis nov. sp. isolated from a cave in southern Spain.</title>
        <authorList>
            <person name="Jurado V."/>
            <person name="Gutierrez-Patricio S."/>
            <person name="Gonzalez-Pimentel J.L."/>
            <person name="Miller A.Z."/>
            <person name="Laiz L."/>
            <person name="Saiz-Jimenez C."/>
        </authorList>
    </citation>
    <scope>NUCLEOTIDE SEQUENCE [LARGE SCALE GENOMIC DNA]</scope>
    <source>
        <strain evidence="2 3">JCM 19203</strain>
    </source>
</reference>
<dbReference type="OrthoDB" id="2679013at2"/>
<organism evidence="2 3">
    <name type="scientific">Paenibacillus pinisoli</name>
    <dbReference type="NCBI Taxonomy" id="1276110"/>
    <lineage>
        <taxon>Bacteria</taxon>
        <taxon>Bacillati</taxon>
        <taxon>Bacillota</taxon>
        <taxon>Bacilli</taxon>
        <taxon>Bacillales</taxon>
        <taxon>Paenibacillaceae</taxon>
        <taxon>Paenibacillus</taxon>
    </lineage>
</organism>
<evidence type="ECO:0000256" key="1">
    <source>
        <dbReference type="SAM" id="SignalP"/>
    </source>
</evidence>
<protein>
    <submittedName>
        <fullName evidence="2">Uncharacterized protein</fullName>
    </submittedName>
</protein>
<comment type="caution">
    <text evidence="2">The sequence shown here is derived from an EMBL/GenBank/DDBJ whole genome shotgun (WGS) entry which is preliminary data.</text>
</comment>